<protein>
    <submittedName>
        <fullName evidence="3">Lauroyl acyltransferase</fullName>
    </submittedName>
</protein>
<keyword evidence="1" id="KW-0812">Transmembrane</keyword>
<evidence type="ECO:0000256" key="1">
    <source>
        <dbReference type="SAM" id="Phobius"/>
    </source>
</evidence>
<feature type="domain" description="Lipid A biosynthesis N-terminal" evidence="2">
    <location>
        <begin position="9"/>
        <end position="80"/>
    </location>
</feature>
<dbReference type="GO" id="GO:0009245">
    <property type="term" value="P:lipid A biosynthetic process"/>
    <property type="evidence" value="ECO:0007669"/>
    <property type="project" value="InterPro"/>
</dbReference>
<dbReference type="GO" id="GO:0016746">
    <property type="term" value="F:acyltransferase activity"/>
    <property type="evidence" value="ECO:0007669"/>
    <property type="project" value="UniProtKB-KW"/>
</dbReference>
<evidence type="ECO:0000259" key="2">
    <source>
        <dbReference type="SMART" id="SM01259"/>
    </source>
</evidence>
<evidence type="ECO:0000313" key="4">
    <source>
        <dbReference type="Proteomes" id="UP000505306"/>
    </source>
</evidence>
<proteinExistence type="predicted"/>
<feature type="transmembrane region" description="Helical" evidence="1">
    <location>
        <begin position="6"/>
        <end position="27"/>
    </location>
</feature>
<dbReference type="AlphaFoldDB" id="A0A6G6GPS3"/>
<dbReference type="Proteomes" id="UP000505306">
    <property type="component" value="Chromosome"/>
</dbReference>
<keyword evidence="3" id="KW-0808">Transferase</keyword>
<feature type="transmembrane region" description="Helical" evidence="1">
    <location>
        <begin position="160"/>
        <end position="178"/>
    </location>
</feature>
<sequence length="212" mass="25047">MSDWLVYTIGFLAQLLFSGRLLLQWILSEKNKRVITPSIFWKLSLLASFLLFVYGYMRDDFAIMLGQSLTYYIYIRNLQLQGEWQKSPKWLQIFLFIFPIFVVVYSYNNGEYDLEQLFSNDNIPVWLLVLGIVSQLVFTLRFIYQWIYSEKTKTSQLPVGFWRMSVLGASLILTYAIFRKDPVLFVGHIAGLIIYIRNIFIWKKQTNASVNK</sequence>
<feature type="domain" description="Lipid A biosynthesis N-terminal" evidence="2">
    <location>
        <begin position="130"/>
        <end position="201"/>
    </location>
</feature>
<keyword evidence="3" id="KW-0012">Acyltransferase</keyword>
<dbReference type="GO" id="GO:0008915">
    <property type="term" value="F:lipid-A-disaccharide synthase activity"/>
    <property type="evidence" value="ECO:0007669"/>
    <property type="project" value="InterPro"/>
</dbReference>
<keyword evidence="4" id="KW-1185">Reference proteome</keyword>
<gene>
    <name evidence="3" type="ORF">G5B37_13730</name>
</gene>
<feature type="transmembrane region" description="Helical" evidence="1">
    <location>
        <begin position="184"/>
        <end position="202"/>
    </location>
</feature>
<feature type="transmembrane region" description="Helical" evidence="1">
    <location>
        <begin position="39"/>
        <end position="55"/>
    </location>
</feature>
<dbReference type="EMBL" id="CP049057">
    <property type="protein sequence ID" value="QIE60586.1"/>
    <property type="molecule type" value="Genomic_DNA"/>
</dbReference>
<accession>A0A6G6GPS3</accession>
<feature type="transmembrane region" description="Helical" evidence="1">
    <location>
        <begin position="127"/>
        <end position="148"/>
    </location>
</feature>
<dbReference type="KEGG" id="mgel:G5B37_13730"/>
<organism evidence="3 4">
    <name type="scientific">Rasiella rasia</name>
    <dbReference type="NCBI Taxonomy" id="2744027"/>
    <lineage>
        <taxon>Bacteria</taxon>
        <taxon>Pseudomonadati</taxon>
        <taxon>Bacteroidota</taxon>
        <taxon>Flavobacteriia</taxon>
        <taxon>Flavobacteriales</taxon>
        <taxon>Flavobacteriaceae</taxon>
        <taxon>Rasiella</taxon>
    </lineage>
</organism>
<dbReference type="GO" id="GO:0016020">
    <property type="term" value="C:membrane"/>
    <property type="evidence" value="ECO:0007669"/>
    <property type="project" value="GOC"/>
</dbReference>
<dbReference type="SMART" id="SM01259">
    <property type="entry name" value="LAB_N"/>
    <property type="match status" value="2"/>
</dbReference>
<evidence type="ECO:0000313" key="3">
    <source>
        <dbReference type="EMBL" id="QIE60586.1"/>
    </source>
</evidence>
<name>A0A6G6GPS3_9FLAO</name>
<keyword evidence="1" id="KW-0472">Membrane</keyword>
<reference evidence="3 4" key="1">
    <citation type="submission" date="2020-02" db="EMBL/GenBank/DDBJ databases">
        <title>Complete genome sequence of Flavobacteriaceae bacterium.</title>
        <authorList>
            <person name="Kim S.-J."/>
            <person name="Kim Y.-S."/>
            <person name="Kim K.-H."/>
        </authorList>
    </citation>
    <scope>NUCLEOTIDE SEQUENCE [LARGE SCALE GENOMIC DNA]</scope>
    <source>
        <strain evidence="3 4">RR4-40</strain>
    </source>
</reference>
<feature type="transmembrane region" description="Helical" evidence="1">
    <location>
        <begin position="90"/>
        <end position="107"/>
    </location>
</feature>
<feature type="transmembrane region" description="Helical" evidence="1">
    <location>
        <begin position="61"/>
        <end position="78"/>
    </location>
</feature>
<dbReference type="RefSeq" id="WP_164680598.1">
    <property type="nucleotide sequence ID" value="NZ_CP049057.1"/>
</dbReference>
<dbReference type="InterPro" id="IPR011499">
    <property type="entry name" value="Lipid_A_biosynth_N"/>
</dbReference>
<dbReference type="Gene3D" id="1.20.1280.290">
    <property type="match status" value="1"/>
</dbReference>
<dbReference type="Pfam" id="PF07578">
    <property type="entry name" value="LAB_N"/>
    <property type="match status" value="2"/>
</dbReference>
<keyword evidence="1" id="KW-1133">Transmembrane helix</keyword>